<keyword evidence="10 15" id="KW-0482">Metalloprotease</keyword>
<dbReference type="PANTHER" id="PTHR43221">
    <property type="entry name" value="PROTEASE HTPX"/>
    <property type="match status" value="1"/>
</dbReference>
<sequence length="702" mass="74321">MTAVLGWLRGLLAVGLLAGFYVVSFALLAADATLVAMMLWLMFEAPGRAGNWALVVGGSVPAVFALLYGIVTVSRAEEHPPGAVAVRRDEAPALWGLVEDLARQLRTRPPSRIHLTPEANASVSEEARLLGFAVGERTMHLGVPLLMWLKPMELRAVLCHELGHYAGRHTRFGALTHRGAASLRSTLFRLRMTARSEQALPGYAWLFQAVIGGYAWLYLRLSLAVRRRQELEADAEAVAAVGPAVTGEALRAVHALGITWAGFVSRYLRPVQRLGFVPEDVFEAFAAMVDDPLVRERMAELRENPVEAGRSPLDSHPPLARRLALIEARRAGEPGVVVEEGPLLDDRAPVARVQRKMLAASGSPVTALPRATWADLAAEAFAIELASLLLEAARGTGVTARPTLGTVLDLLERGEQAELVRRLTDAPGPEEQLAEALYAVTGQALAGAGRARWVLSWTRGYLLDCPQDPGGRLEDLVAAAARDRAGVAALRAELARLGLDVEAPVVLALRAVAAPAGRTTVPRAAGHASDLVVEELGRQRKVARVTVGAMVATAVVWVVALVGADPSQPYPRSSGPVPPAATFPRYPPYPQGTPYAPEPRFTGPLPAPGLSAPPSRPGSGVPLPGPDLTRLIPLPSLVLPVHRLHDVAPGDTLSGIACRYGTTVEQLQEINGMGAGTGLTAGQRLLVPASGRKAGSSGADCG</sequence>
<evidence type="ECO:0000256" key="8">
    <source>
        <dbReference type="ARBA" id="ARBA00022833"/>
    </source>
</evidence>
<dbReference type="PROSITE" id="PS51782">
    <property type="entry name" value="LYSM"/>
    <property type="match status" value="1"/>
</dbReference>
<keyword evidence="7 15" id="KW-0378">Hydrolase</keyword>
<feature type="region of interest" description="Disordered" evidence="12">
    <location>
        <begin position="568"/>
        <end position="623"/>
    </location>
</feature>
<feature type="transmembrane region" description="Helical" evidence="13">
    <location>
        <begin position="202"/>
        <end position="219"/>
    </location>
</feature>
<keyword evidence="11 13" id="KW-0472">Membrane</keyword>
<dbReference type="Pfam" id="PF01476">
    <property type="entry name" value="LysM"/>
    <property type="match status" value="1"/>
</dbReference>
<comment type="subcellular location">
    <subcellularLocation>
        <location evidence="2">Cell membrane</location>
        <topology evidence="2">Multi-pass membrane protein</topology>
    </subcellularLocation>
</comment>
<feature type="domain" description="LysM" evidence="14">
    <location>
        <begin position="643"/>
        <end position="687"/>
    </location>
</feature>
<dbReference type="PANTHER" id="PTHR43221:SF1">
    <property type="entry name" value="PROTEASE HTPX"/>
    <property type="match status" value="1"/>
</dbReference>
<dbReference type="EC" id="3.4.24.-" evidence="15"/>
<dbReference type="InterPro" id="IPR001915">
    <property type="entry name" value="Peptidase_M48"/>
</dbReference>
<dbReference type="Pfam" id="PF01435">
    <property type="entry name" value="Peptidase_M48"/>
    <property type="match status" value="1"/>
</dbReference>
<comment type="cofactor">
    <cofactor evidence="1">
        <name>Zn(2+)</name>
        <dbReference type="ChEBI" id="CHEBI:29105"/>
    </cofactor>
</comment>
<evidence type="ECO:0000256" key="13">
    <source>
        <dbReference type="SAM" id="Phobius"/>
    </source>
</evidence>
<dbReference type="GO" id="GO:0008237">
    <property type="term" value="F:metallopeptidase activity"/>
    <property type="evidence" value="ECO:0007669"/>
    <property type="project" value="UniProtKB-KW"/>
</dbReference>
<evidence type="ECO:0000256" key="10">
    <source>
        <dbReference type="ARBA" id="ARBA00023049"/>
    </source>
</evidence>
<comment type="caution">
    <text evidence="15">The sequence shown here is derived from an EMBL/GenBank/DDBJ whole genome shotgun (WGS) entry which is preliminary data.</text>
</comment>
<dbReference type="Gene3D" id="3.10.350.10">
    <property type="entry name" value="LysM domain"/>
    <property type="match status" value="1"/>
</dbReference>
<evidence type="ECO:0000259" key="14">
    <source>
        <dbReference type="PROSITE" id="PS51782"/>
    </source>
</evidence>
<dbReference type="InterPro" id="IPR036779">
    <property type="entry name" value="LysM_dom_sf"/>
</dbReference>
<dbReference type="RefSeq" id="WP_344643412.1">
    <property type="nucleotide sequence ID" value="NZ_BAAASS010000004.1"/>
</dbReference>
<keyword evidence="3" id="KW-1003">Cell membrane</keyword>
<keyword evidence="4" id="KW-0645">Protease</keyword>
<feature type="transmembrane region" description="Helical" evidence="13">
    <location>
        <begin position="12"/>
        <end position="40"/>
    </location>
</feature>
<evidence type="ECO:0000256" key="1">
    <source>
        <dbReference type="ARBA" id="ARBA00001947"/>
    </source>
</evidence>
<reference evidence="16" key="1">
    <citation type="journal article" date="2019" name="Int. J. Syst. Evol. Microbiol.">
        <title>The Global Catalogue of Microorganisms (GCM) 10K type strain sequencing project: providing services to taxonomists for standard genome sequencing and annotation.</title>
        <authorList>
            <consortium name="The Broad Institute Genomics Platform"/>
            <consortium name="The Broad Institute Genome Sequencing Center for Infectious Disease"/>
            <person name="Wu L."/>
            <person name="Ma J."/>
        </authorList>
    </citation>
    <scope>NUCLEOTIDE SEQUENCE [LARGE SCALE GENOMIC DNA]</scope>
    <source>
        <strain evidence="16">CCM 8479</strain>
    </source>
</reference>
<dbReference type="InterPro" id="IPR050083">
    <property type="entry name" value="HtpX_protease"/>
</dbReference>
<feature type="compositionally biased region" description="Pro residues" evidence="12">
    <location>
        <begin position="576"/>
        <end position="591"/>
    </location>
</feature>
<feature type="compositionally biased region" description="Low complexity" evidence="12">
    <location>
        <begin position="608"/>
        <end position="620"/>
    </location>
</feature>
<evidence type="ECO:0000313" key="15">
    <source>
        <dbReference type="EMBL" id="MFC5224883.1"/>
    </source>
</evidence>
<dbReference type="Gene3D" id="3.30.2010.10">
    <property type="entry name" value="Metalloproteases ('zincins'), catalytic domain"/>
    <property type="match status" value="1"/>
</dbReference>
<evidence type="ECO:0000256" key="6">
    <source>
        <dbReference type="ARBA" id="ARBA00022723"/>
    </source>
</evidence>
<evidence type="ECO:0000256" key="2">
    <source>
        <dbReference type="ARBA" id="ARBA00004651"/>
    </source>
</evidence>
<keyword evidence="6" id="KW-0479">Metal-binding</keyword>
<dbReference type="CDD" id="cd00118">
    <property type="entry name" value="LysM"/>
    <property type="match status" value="1"/>
</dbReference>
<dbReference type="SUPFAM" id="SSF54106">
    <property type="entry name" value="LysM domain"/>
    <property type="match status" value="1"/>
</dbReference>
<dbReference type="CDD" id="cd07328">
    <property type="entry name" value="M48_Ste24p_like"/>
    <property type="match status" value="1"/>
</dbReference>
<keyword evidence="16" id="KW-1185">Reference proteome</keyword>
<evidence type="ECO:0000256" key="12">
    <source>
        <dbReference type="SAM" id="MobiDB-lite"/>
    </source>
</evidence>
<organism evidence="15 16">
    <name type="scientific">Streptomyces fimbriatus</name>
    <dbReference type="NCBI Taxonomy" id="68197"/>
    <lineage>
        <taxon>Bacteria</taxon>
        <taxon>Bacillati</taxon>
        <taxon>Actinomycetota</taxon>
        <taxon>Actinomycetes</taxon>
        <taxon>Kitasatosporales</taxon>
        <taxon>Streptomycetaceae</taxon>
        <taxon>Streptomyces</taxon>
    </lineage>
</organism>
<evidence type="ECO:0000256" key="4">
    <source>
        <dbReference type="ARBA" id="ARBA00022670"/>
    </source>
</evidence>
<dbReference type="EMBL" id="JBHSKL010000011">
    <property type="protein sequence ID" value="MFC5224883.1"/>
    <property type="molecule type" value="Genomic_DNA"/>
</dbReference>
<evidence type="ECO:0000256" key="7">
    <source>
        <dbReference type="ARBA" id="ARBA00022801"/>
    </source>
</evidence>
<keyword evidence="5 13" id="KW-0812">Transmembrane</keyword>
<feature type="transmembrane region" description="Helical" evidence="13">
    <location>
        <begin position="52"/>
        <end position="71"/>
    </location>
</feature>
<evidence type="ECO:0000256" key="11">
    <source>
        <dbReference type="ARBA" id="ARBA00023136"/>
    </source>
</evidence>
<evidence type="ECO:0000256" key="5">
    <source>
        <dbReference type="ARBA" id="ARBA00022692"/>
    </source>
</evidence>
<proteinExistence type="predicted"/>
<gene>
    <name evidence="15" type="ORF">ACFPN6_09755</name>
</gene>
<evidence type="ECO:0000256" key="3">
    <source>
        <dbReference type="ARBA" id="ARBA00022475"/>
    </source>
</evidence>
<evidence type="ECO:0000256" key="9">
    <source>
        <dbReference type="ARBA" id="ARBA00022989"/>
    </source>
</evidence>
<keyword evidence="8" id="KW-0862">Zinc</keyword>
<accession>A0ABW0D4E3</accession>
<dbReference type="SMART" id="SM00257">
    <property type="entry name" value="LysM"/>
    <property type="match status" value="1"/>
</dbReference>
<protein>
    <submittedName>
        <fullName evidence="15">M48 family metalloprotease</fullName>
        <ecNumber evidence="15">3.4.24.-</ecNumber>
    </submittedName>
</protein>
<dbReference type="InterPro" id="IPR018392">
    <property type="entry name" value="LysM"/>
</dbReference>
<name>A0ABW0D4E3_STRFI</name>
<keyword evidence="9 13" id="KW-1133">Transmembrane helix</keyword>
<dbReference type="Proteomes" id="UP001596156">
    <property type="component" value="Unassembled WGS sequence"/>
</dbReference>
<evidence type="ECO:0000313" key="16">
    <source>
        <dbReference type="Proteomes" id="UP001596156"/>
    </source>
</evidence>